<evidence type="ECO:0000313" key="2">
    <source>
        <dbReference type="Proteomes" id="UP000254052"/>
    </source>
</evidence>
<dbReference type="Proteomes" id="UP000254052">
    <property type="component" value="Unassembled WGS sequence"/>
</dbReference>
<dbReference type="EMBL" id="UGED01000009">
    <property type="protein sequence ID" value="STL59153.1"/>
    <property type="molecule type" value="Genomic_DNA"/>
</dbReference>
<organism evidence="1 2">
    <name type="scientific">Escherichia coli</name>
    <dbReference type="NCBI Taxonomy" id="562"/>
    <lineage>
        <taxon>Bacteria</taxon>
        <taxon>Pseudomonadati</taxon>
        <taxon>Pseudomonadota</taxon>
        <taxon>Gammaproteobacteria</taxon>
        <taxon>Enterobacterales</taxon>
        <taxon>Enterobacteriaceae</taxon>
        <taxon>Escherichia</taxon>
    </lineage>
</organism>
<name>A0A377BDZ5_ECOLX</name>
<accession>A0A377BDZ5</accession>
<reference evidence="1 2" key="1">
    <citation type="submission" date="2018-06" db="EMBL/GenBank/DDBJ databases">
        <authorList>
            <consortium name="Pathogen Informatics"/>
            <person name="Doyle S."/>
        </authorList>
    </citation>
    <scope>NUCLEOTIDE SEQUENCE [LARGE SCALE GENOMIC DNA]</scope>
    <source>
        <strain evidence="1 2">NCTC9962</strain>
    </source>
</reference>
<dbReference type="AlphaFoldDB" id="A0A377BDZ5"/>
<sequence length="77" mass="8442">MFNQHAGAGFSFLQLQGVDVLIFKLDDALLRKMTNRIVNVGYFDAADGGNKLPDVVKVDWCAILGKVGIQDRFIISG</sequence>
<proteinExistence type="predicted"/>
<gene>
    <name evidence="1" type="ORF">NCTC9962_05117</name>
</gene>
<protein>
    <submittedName>
        <fullName evidence="1">Uncharacterized protein</fullName>
    </submittedName>
</protein>
<evidence type="ECO:0000313" key="1">
    <source>
        <dbReference type="EMBL" id="STL59153.1"/>
    </source>
</evidence>